<sequence length="153" mass="18576">MSVGHSLDSRMIMGMNIDLRDESNMNNFVAYVLNCCKEKIREKRLEIVSLLDGDVFYNIDSWPKELRLILWKKPLSDKETCKLILFLVGNGCPPLIAYKWIITSTYWGREKTRKRWEQIRWINLNMERNMHYWFYYDMFHSKHLYLNGDERQL</sequence>
<evidence type="ECO:0000313" key="1">
    <source>
        <dbReference type="EMBL" id="CAB4002464.1"/>
    </source>
</evidence>
<keyword evidence="2" id="KW-1185">Reference proteome</keyword>
<dbReference type="AlphaFoldDB" id="A0A6S7HBV9"/>
<reference evidence="1" key="1">
    <citation type="submission" date="2020-04" db="EMBL/GenBank/DDBJ databases">
        <authorList>
            <person name="Alioto T."/>
            <person name="Alioto T."/>
            <person name="Gomez Garrido J."/>
        </authorList>
    </citation>
    <scope>NUCLEOTIDE SEQUENCE</scope>
    <source>
        <strain evidence="1">A484AB</strain>
    </source>
</reference>
<protein>
    <submittedName>
        <fullName evidence="1">Uncharacterized protein</fullName>
    </submittedName>
</protein>
<dbReference type="Proteomes" id="UP001152795">
    <property type="component" value="Unassembled WGS sequence"/>
</dbReference>
<comment type="caution">
    <text evidence="1">The sequence shown here is derived from an EMBL/GenBank/DDBJ whole genome shotgun (WGS) entry which is preliminary data.</text>
</comment>
<proteinExistence type="predicted"/>
<dbReference type="OrthoDB" id="6005645at2759"/>
<accession>A0A6S7HBV9</accession>
<evidence type="ECO:0000313" key="2">
    <source>
        <dbReference type="Proteomes" id="UP001152795"/>
    </source>
</evidence>
<dbReference type="EMBL" id="CACRXK020004364">
    <property type="protein sequence ID" value="CAB4002464.1"/>
    <property type="molecule type" value="Genomic_DNA"/>
</dbReference>
<organism evidence="1 2">
    <name type="scientific">Paramuricea clavata</name>
    <name type="common">Red gorgonian</name>
    <name type="synonym">Violescent sea-whip</name>
    <dbReference type="NCBI Taxonomy" id="317549"/>
    <lineage>
        <taxon>Eukaryota</taxon>
        <taxon>Metazoa</taxon>
        <taxon>Cnidaria</taxon>
        <taxon>Anthozoa</taxon>
        <taxon>Octocorallia</taxon>
        <taxon>Malacalcyonacea</taxon>
        <taxon>Plexauridae</taxon>
        <taxon>Paramuricea</taxon>
    </lineage>
</organism>
<name>A0A6S7HBV9_PARCT</name>
<gene>
    <name evidence="1" type="ORF">PACLA_8A079479</name>
</gene>